<feature type="compositionally biased region" description="Polar residues" evidence="2">
    <location>
        <begin position="237"/>
        <end position="247"/>
    </location>
</feature>
<evidence type="ECO:0000256" key="1">
    <source>
        <dbReference type="SAM" id="Coils"/>
    </source>
</evidence>
<proteinExistence type="predicted"/>
<comment type="caution">
    <text evidence="3">The sequence shown here is derived from an EMBL/GenBank/DDBJ whole genome shotgun (WGS) entry which is preliminary data.</text>
</comment>
<accession>A0A2H5QB58</accession>
<evidence type="ECO:0000313" key="4">
    <source>
        <dbReference type="Proteomes" id="UP000236630"/>
    </source>
</evidence>
<keyword evidence="4" id="KW-1185">Reference proteome</keyword>
<protein>
    <submittedName>
        <fullName evidence="3">Uncharacterized protein</fullName>
    </submittedName>
</protein>
<sequence length="300" mass="33416">MLSREVIPYLEICCSKISASVHEFPTLVNSADNKTVNGTDGLEFNDVWLSLEFGDCGNSLEQMLSKIEVAQSQVRKLKDRIDKVLTENPGKYTSINRLSLLMPCNGSTSSDQNMASPSENGDGMPDRSQCISPPHISEGNMGDLFMPENAVSSHGDVIPLPDILESTGHYQVGDLCETNKEAIPIDIEPSDEELQNFERVISQFTSRHHESLEKLNTSPPAVTPESALPSKMPKLQGQPSTSKSNLHNNRRKWGRQKSLLSKRNRKSSESYDYRCIPSKEILLIFFRNVNTRFGCCHAAD</sequence>
<organism evidence="3 4">
    <name type="scientific">Citrus unshiu</name>
    <name type="common">Satsuma mandarin</name>
    <name type="synonym">Citrus nobilis var. unshiu</name>
    <dbReference type="NCBI Taxonomy" id="55188"/>
    <lineage>
        <taxon>Eukaryota</taxon>
        <taxon>Viridiplantae</taxon>
        <taxon>Streptophyta</taxon>
        <taxon>Embryophyta</taxon>
        <taxon>Tracheophyta</taxon>
        <taxon>Spermatophyta</taxon>
        <taxon>Magnoliopsida</taxon>
        <taxon>eudicotyledons</taxon>
        <taxon>Gunneridae</taxon>
        <taxon>Pentapetalae</taxon>
        <taxon>rosids</taxon>
        <taxon>malvids</taxon>
        <taxon>Sapindales</taxon>
        <taxon>Rutaceae</taxon>
        <taxon>Aurantioideae</taxon>
        <taxon>Citrus</taxon>
    </lineage>
</organism>
<feature type="region of interest" description="Disordered" evidence="2">
    <location>
        <begin position="208"/>
        <end position="261"/>
    </location>
</feature>
<dbReference type="AlphaFoldDB" id="A0A2H5QB58"/>
<feature type="region of interest" description="Disordered" evidence="2">
    <location>
        <begin position="106"/>
        <end position="127"/>
    </location>
</feature>
<name>A0A2H5QB58_CITUN</name>
<keyword evidence="1" id="KW-0175">Coiled coil</keyword>
<feature type="compositionally biased region" description="Polar residues" evidence="2">
    <location>
        <begin position="106"/>
        <end position="119"/>
    </location>
</feature>
<feature type="coiled-coil region" evidence="1">
    <location>
        <begin position="60"/>
        <end position="87"/>
    </location>
</feature>
<evidence type="ECO:0000256" key="2">
    <source>
        <dbReference type="SAM" id="MobiDB-lite"/>
    </source>
</evidence>
<dbReference type="STRING" id="55188.A0A2H5QB58"/>
<feature type="compositionally biased region" description="Basic residues" evidence="2">
    <location>
        <begin position="248"/>
        <end position="261"/>
    </location>
</feature>
<dbReference type="Proteomes" id="UP000236630">
    <property type="component" value="Unassembled WGS sequence"/>
</dbReference>
<reference evidence="3 4" key="1">
    <citation type="journal article" date="2017" name="Front. Genet.">
        <title>Draft sequencing of the heterozygous diploid genome of Satsuma (Citrus unshiu Marc.) using a hybrid assembly approach.</title>
        <authorList>
            <person name="Shimizu T."/>
            <person name="Tanizawa Y."/>
            <person name="Mochizuki T."/>
            <person name="Nagasaki H."/>
            <person name="Yoshioka T."/>
            <person name="Toyoda A."/>
            <person name="Fujiyama A."/>
            <person name="Kaminuma E."/>
            <person name="Nakamura Y."/>
        </authorList>
    </citation>
    <scope>NUCLEOTIDE SEQUENCE [LARGE SCALE GENOMIC DNA]</scope>
    <source>
        <strain evidence="4">cv. Miyagawa wase</strain>
    </source>
</reference>
<dbReference type="PANTHER" id="PTHR34057">
    <property type="entry name" value="ELONGATION FACTOR"/>
    <property type="match status" value="1"/>
</dbReference>
<gene>
    <name evidence="3" type="ORF">CUMW_213430</name>
</gene>
<dbReference type="EMBL" id="BDQV01000286">
    <property type="protein sequence ID" value="GAY61880.1"/>
    <property type="molecule type" value="Genomic_DNA"/>
</dbReference>
<dbReference type="PANTHER" id="PTHR34057:SF10">
    <property type="entry name" value="TRANSPOSASE, PTTA_EN_SPM, PLANT"/>
    <property type="match status" value="1"/>
</dbReference>
<evidence type="ECO:0000313" key="3">
    <source>
        <dbReference type="EMBL" id="GAY61880.1"/>
    </source>
</evidence>